<name>A0A6B0UG26_IXORI</name>
<dbReference type="EMBL" id="GIFC01006587">
    <property type="protein sequence ID" value="MXU88670.1"/>
    <property type="molecule type" value="Transcribed_RNA"/>
</dbReference>
<proteinExistence type="predicted"/>
<evidence type="ECO:0000313" key="1">
    <source>
        <dbReference type="EMBL" id="MXU88670.1"/>
    </source>
</evidence>
<accession>A0A6B0UG26</accession>
<reference evidence="1" key="1">
    <citation type="submission" date="2019-12" db="EMBL/GenBank/DDBJ databases">
        <title>An insight into the sialome of adult female Ixodes ricinus ticks feeding for 6 days.</title>
        <authorList>
            <person name="Perner J."/>
            <person name="Ribeiro J.M.C."/>
        </authorList>
    </citation>
    <scope>NUCLEOTIDE SEQUENCE</scope>
    <source>
        <strain evidence="1">Semi-engorged</strain>
        <tissue evidence="1">Salivary glands</tissue>
    </source>
</reference>
<protein>
    <submittedName>
        <fullName evidence="1">Putative secreted protein</fullName>
    </submittedName>
</protein>
<organism evidence="1">
    <name type="scientific">Ixodes ricinus</name>
    <name type="common">Common tick</name>
    <name type="synonym">Acarus ricinus</name>
    <dbReference type="NCBI Taxonomy" id="34613"/>
    <lineage>
        <taxon>Eukaryota</taxon>
        <taxon>Metazoa</taxon>
        <taxon>Ecdysozoa</taxon>
        <taxon>Arthropoda</taxon>
        <taxon>Chelicerata</taxon>
        <taxon>Arachnida</taxon>
        <taxon>Acari</taxon>
        <taxon>Parasitiformes</taxon>
        <taxon>Ixodida</taxon>
        <taxon>Ixodoidea</taxon>
        <taxon>Ixodidae</taxon>
        <taxon>Ixodinae</taxon>
        <taxon>Ixodes</taxon>
    </lineage>
</organism>
<dbReference type="AlphaFoldDB" id="A0A6B0UG26"/>
<sequence>MLLVCYGSCGKDALSRTLALMLVIFCSPLLSYAEELWQSGDIAASLRSATSGVPKVYDRWRSEATPKLPLRRAQVVDFFPAVAVLQEVLLDQYRRTMPSDCVW</sequence>